<organism evidence="1 2">
    <name type="scientific">Phytophthora megakarya</name>
    <dbReference type="NCBI Taxonomy" id="4795"/>
    <lineage>
        <taxon>Eukaryota</taxon>
        <taxon>Sar</taxon>
        <taxon>Stramenopiles</taxon>
        <taxon>Oomycota</taxon>
        <taxon>Peronosporomycetes</taxon>
        <taxon>Peronosporales</taxon>
        <taxon>Peronosporaceae</taxon>
        <taxon>Phytophthora</taxon>
    </lineage>
</organism>
<gene>
    <name evidence="1" type="ORF">PHMEG_00028751</name>
</gene>
<keyword evidence="1" id="KW-0808">Transferase</keyword>
<protein>
    <submittedName>
        <fullName evidence="1">Reverse transcriptase</fullName>
    </submittedName>
</protein>
<proteinExistence type="predicted"/>
<keyword evidence="2" id="KW-1185">Reference proteome</keyword>
<accession>A0A225V6V6</accession>
<dbReference type="Proteomes" id="UP000198211">
    <property type="component" value="Unassembled WGS sequence"/>
</dbReference>
<keyword evidence="1" id="KW-0695">RNA-directed DNA polymerase</keyword>
<dbReference type="GO" id="GO:0003964">
    <property type="term" value="F:RNA-directed DNA polymerase activity"/>
    <property type="evidence" value="ECO:0007669"/>
    <property type="project" value="UniProtKB-KW"/>
</dbReference>
<name>A0A225V6V6_9STRA</name>
<keyword evidence="1" id="KW-0548">Nucleotidyltransferase</keyword>
<evidence type="ECO:0000313" key="1">
    <source>
        <dbReference type="EMBL" id="OWZ00130.1"/>
    </source>
</evidence>
<dbReference type="OrthoDB" id="2213994at2759"/>
<dbReference type="EMBL" id="NBNE01007865">
    <property type="protein sequence ID" value="OWZ00130.1"/>
    <property type="molecule type" value="Genomic_DNA"/>
</dbReference>
<reference evidence="2" key="1">
    <citation type="submission" date="2017-03" db="EMBL/GenBank/DDBJ databases">
        <title>Phytopthora megakarya and P. palmivora, two closely related causual agents of cacao black pod achieved similar genome size and gene model numbers by different mechanisms.</title>
        <authorList>
            <person name="Ali S."/>
            <person name="Shao J."/>
            <person name="Larry D.J."/>
            <person name="Kronmiller B."/>
            <person name="Shen D."/>
            <person name="Strem M.D."/>
            <person name="Melnick R.L."/>
            <person name="Guiltinan M.J."/>
            <person name="Tyler B.M."/>
            <person name="Meinhardt L.W."/>
            <person name="Bailey B.A."/>
        </authorList>
    </citation>
    <scope>NUCLEOTIDE SEQUENCE [LARGE SCALE GENOMIC DNA]</scope>
    <source>
        <strain evidence="2">zdho120</strain>
    </source>
</reference>
<evidence type="ECO:0000313" key="2">
    <source>
        <dbReference type="Proteomes" id="UP000198211"/>
    </source>
</evidence>
<feature type="non-terminal residue" evidence="1">
    <location>
        <position position="1"/>
    </location>
</feature>
<dbReference type="AlphaFoldDB" id="A0A225V6V6"/>
<comment type="caution">
    <text evidence="1">The sequence shown here is derived from an EMBL/GenBank/DDBJ whole genome shotgun (WGS) entry which is preliminary data.</text>
</comment>
<sequence length="66" mass="7539">LLPSDIFCPEKVGDWTNPMDYRPQALLNSDYKIFSRILATRTRGHLHRLIHANQSGLVLGDNFTTL</sequence>